<comment type="caution">
    <text evidence="1">The sequence shown here is derived from an EMBL/GenBank/DDBJ whole genome shotgun (WGS) entry which is preliminary data.</text>
</comment>
<protein>
    <submittedName>
        <fullName evidence="1">Uncharacterized protein</fullName>
    </submittedName>
</protein>
<dbReference type="Proteomes" id="UP000003639">
    <property type="component" value="Unassembled WGS sequence"/>
</dbReference>
<dbReference type="STRING" id="411467.BACCAP_04768"/>
<dbReference type="EMBL" id="AAXG02000055">
    <property type="protein sequence ID" value="EDM97436.1"/>
    <property type="molecule type" value="Genomic_DNA"/>
</dbReference>
<reference evidence="1 2" key="1">
    <citation type="submission" date="2007-04" db="EMBL/GenBank/DDBJ databases">
        <authorList>
            <person name="Fulton L."/>
            <person name="Clifton S."/>
            <person name="Fulton B."/>
            <person name="Xu J."/>
            <person name="Minx P."/>
            <person name="Pepin K.H."/>
            <person name="Johnson M."/>
            <person name="Thiruvilangam P."/>
            <person name="Bhonagiri V."/>
            <person name="Nash W.E."/>
            <person name="Mardis E.R."/>
            <person name="Wilson R.K."/>
        </authorList>
    </citation>
    <scope>NUCLEOTIDE SEQUENCE [LARGE SCALE GENOMIC DNA]</scope>
    <source>
        <strain evidence="1 2">ATCC 29799</strain>
    </source>
</reference>
<name>A6P2N6_9FIRM</name>
<evidence type="ECO:0000313" key="1">
    <source>
        <dbReference type="EMBL" id="EDM97436.1"/>
    </source>
</evidence>
<sequence length="29" mass="3562">MRQGRKRQEKELVMRFVRGVDDDARMRTP</sequence>
<gene>
    <name evidence="1" type="ORF">BACCAP_04768</name>
</gene>
<organism evidence="1 2">
    <name type="scientific">Pseudoflavonifractor capillosus ATCC 29799</name>
    <dbReference type="NCBI Taxonomy" id="411467"/>
    <lineage>
        <taxon>Bacteria</taxon>
        <taxon>Bacillati</taxon>
        <taxon>Bacillota</taxon>
        <taxon>Clostridia</taxon>
        <taxon>Eubacteriales</taxon>
        <taxon>Oscillospiraceae</taxon>
        <taxon>Pseudoflavonifractor</taxon>
    </lineage>
</organism>
<dbReference type="AlphaFoldDB" id="A6P2N6"/>
<reference evidence="1 2" key="2">
    <citation type="submission" date="2007-06" db="EMBL/GenBank/DDBJ databases">
        <title>Draft genome sequence of Pseudoflavonifractor capillosus ATCC 29799.</title>
        <authorList>
            <person name="Sudarsanam P."/>
            <person name="Ley R."/>
            <person name="Guruge J."/>
            <person name="Turnbaugh P.J."/>
            <person name="Mahowald M."/>
            <person name="Liep D."/>
            <person name="Gordon J."/>
        </authorList>
    </citation>
    <scope>NUCLEOTIDE SEQUENCE [LARGE SCALE GENOMIC DNA]</scope>
    <source>
        <strain evidence="1 2">ATCC 29799</strain>
    </source>
</reference>
<proteinExistence type="predicted"/>
<keyword evidence="2" id="KW-1185">Reference proteome</keyword>
<evidence type="ECO:0000313" key="2">
    <source>
        <dbReference type="Proteomes" id="UP000003639"/>
    </source>
</evidence>
<accession>A6P2N6</accession>